<proteinExistence type="predicted"/>
<gene>
    <name evidence="3" type="ORF">HLUCCA11_01385</name>
</gene>
<dbReference type="Gene3D" id="1.25.40.10">
    <property type="entry name" value="Tetratricopeptide repeat domain"/>
    <property type="match status" value="2"/>
</dbReference>
<organism evidence="3 4">
    <name type="scientific">Phormidesmis priestleyi Ana</name>
    <dbReference type="NCBI Taxonomy" id="1666911"/>
    <lineage>
        <taxon>Bacteria</taxon>
        <taxon>Bacillati</taxon>
        <taxon>Cyanobacteriota</taxon>
        <taxon>Cyanophyceae</taxon>
        <taxon>Leptolyngbyales</taxon>
        <taxon>Leptolyngbyaceae</taxon>
        <taxon>Phormidesmis</taxon>
    </lineage>
</organism>
<dbReference type="Pfam" id="PF13181">
    <property type="entry name" value="TPR_8"/>
    <property type="match status" value="1"/>
</dbReference>
<comment type="caution">
    <text evidence="3">The sequence shown here is derived from an EMBL/GenBank/DDBJ whole genome shotgun (WGS) entry which is preliminary data.</text>
</comment>
<dbReference type="AlphaFoldDB" id="A0A0P8BUH4"/>
<dbReference type="SMART" id="SM00028">
    <property type="entry name" value="TPR"/>
    <property type="match status" value="4"/>
</dbReference>
<accession>A0A0P8BUH4</accession>
<evidence type="ECO:0000256" key="2">
    <source>
        <dbReference type="SAM" id="MobiDB-lite"/>
    </source>
</evidence>
<evidence type="ECO:0000313" key="3">
    <source>
        <dbReference type="EMBL" id="KPQ37736.1"/>
    </source>
</evidence>
<reference evidence="3 4" key="1">
    <citation type="submission" date="2015-09" db="EMBL/GenBank/DDBJ databases">
        <title>Identification and resolution of microdiversity through metagenomic sequencing of parallel consortia.</title>
        <authorList>
            <person name="Nelson W.C."/>
            <person name="Romine M.F."/>
            <person name="Lindemann S.R."/>
        </authorList>
    </citation>
    <scope>NUCLEOTIDE SEQUENCE [LARGE SCALE GENOMIC DNA]</scope>
    <source>
        <strain evidence="3">Ana</strain>
    </source>
</reference>
<name>A0A0P8BUH4_9CYAN</name>
<evidence type="ECO:0000256" key="1">
    <source>
        <dbReference type="PROSITE-ProRule" id="PRU00339"/>
    </source>
</evidence>
<dbReference type="EMBL" id="LJZR01000001">
    <property type="protein sequence ID" value="KPQ37736.1"/>
    <property type="molecule type" value="Genomic_DNA"/>
</dbReference>
<sequence>MQVAKSRSLISLTHLAHPSRSPAMKPLQQLFMQPFSLSGGAACAATFLSLAALSVTTLSYSTVAQAQSTAPDLAPETDLAPESDPLPETTISPTQEYSEYMRLGYAAYQAEDFAEAASFFRAALYAVPNDRDATIAYWNSRAELQDYDLSDRAIEYENNMQLGYDATDEGDYKTALDYFQAALAVRPSDYYAAQAVRNIYTYLNRGVGADSATDVPGMYQVYAGERPYDRYMRLGYAAVQRQDYAAAQTYFRSALYERNNDRQANIAYWNAVDAVRDGEFGTNSEAPEAPYDRYMRLGYDATERGNYTQALGFFENALAERPDDAYALQAIRNVQAYMSPE</sequence>
<keyword evidence="1" id="KW-0802">TPR repeat</keyword>
<feature type="region of interest" description="Disordered" evidence="2">
    <location>
        <begin position="69"/>
        <end position="93"/>
    </location>
</feature>
<dbReference type="InterPro" id="IPR011990">
    <property type="entry name" value="TPR-like_helical_dom_sf"/>
</dbReference>
<dbReference type="SUPFAM" id="SSF48452">
    <property type="entry name" value="TPR-like"/>
    <property type="match status" value="2"/>
</dbReference>
<dbReference type="STRING" id="1666911.HLUCCA11_01385"/>
<dbReference type="InterPro" id="IPR019734">
    <property type="entry name" value="TPR_rpt"/>
</dbReference>
<dbReference type="PROSITE" id="PS50005">
    <property type="entry name" value="TPR"/>
    <property type="match status" value="3"/>
</dbReference>
<evidence type="ECO:0000313" key="4">
    <source>
        <dbReference type="Proteomes" id="UP000050465"/>
    </source>
</evidence>
<feature type="repeat" description="TPR" evidence="1">
    <location>
        <begin position="156"/>
        <end position="189"/>
    </location>
</feature>
<dbReference type="Pfam" id="PF13432">
    <property type="entry name" value="TPR_16"/>
    <property type="match status" value="1"/>
</dbReference>
<protein>
    <submittedName>
        <fullName evidence="3">Tetratricopeptide repeat</fullName>
    </submittedName>
</protein>
<dbReference type="PATRIC" id="fig|1666911.3.peg.2679"/>
<dbReference type="Proteomes" id="UP000050465">
    <property type="component" value="Unassembled WGS sequence"/>
</dbReference>
<feature type="repeat" description="TPR" evidence="1">
    <location>
        <begin position="97"/>
        <end position="130"/>
    </location>
</feature>
<feature type="repeat" description="TPR" evidence="1">
    <location>
        <begin position="291"/>
        <end position="324"/>
    </location>
</feature>